<evidence type="ECO:0000259" key="3">
    <source>
        <dbReference type="SMART" id="SM00787"/>
    </source>
</evidence>
<dbReference type="GO" id="GO:0000776">
    <property type="term" value="C:kinetochore"/>
    <property type="evidence" value="ECO:0007669"/>
    <property type="project" value="TreeGrafter"/>
</dbReference>
<dbReference type="InterPro" id="IPR040850">
    <property type="entry name" value="Knl1_RWD_C"/>
</dbReference>
<evidence type="ECO:0000256" key="2">
    <source>
        <dbReference type="SAM" id="MobiDB-lite"/>
    </source>
</evidence>
<gene>
    <name evidence="4" type="ORF">I206_07392</name>
    <name evidence="5" type="ORF">I206_106719</name>
</gene>
<dbReference type="Pfam" id="PF15402">
    <property type="entry name" value="MELT_2"/>
    <property type="match status" value="4"/>
</dbReference>
<feature type="compositionally biased region" description="Basic and acidic residues" evidence="2">
    <location>
        <begin position="516"/>
        <end position="531"/>
    </location>
</feature>
<feature type="compositionally biased region" description="Polar residues" evidence="2">
    <location>
        <begin position="435"/>
        <end position="457"/>
    </location>
</feature>
<evidence type="ECO:0000256" key="1">
    <source>
        <dbReference type="SAM" id="Coils"/>
    </source>
</evidence>
<sequence>MSIPARSPRASRKSISLGEKDLNLDNVTLPVTNKEFKAKKRGAVSFGGEGLGEGAFQVGKAGAGLSPRRQARRIAQPRKSILKSLSSKNDESEDTAQYAHTIAFSASQTMLSRRVSFAPNAHVRMFEKSPMIMSPDGTPAAIITLPPPSSGPRAFITAIPSHSRRSSIQSIGSVSKPNIFAPSIFEGEGASQGEQSMEIEEDDESEDEGIVQMGRQNNGQQVDTLLGTEQADGDSDEELEEDEMDMDITQNIYGGIVRRASMAPTTVGDTTIDSDVTEEADITTRSDEEKTMDFTIAVGGLLPPQAPKGAHPNRQSIGYTFPVPDGSSTQNLRPGEAIEGEVEMEMEETVAFGGIIGPDDSISSGEDTMNSELREKTMTFTFNHSVVRPQEDEEDDGMEMTIAQGGIINLPPPSPYPASPGRSLAYPPVSPGKTLPTNTRPMSGTPSFARHTLSSSQRSKDRESMLTSQKRNVFAPSPSPTKSTTPKKAGMQVAGEVAKRLSFGSASHPDSAILKRTREEEDSPSKGESKKGRSNAGMENNVEEVFGGTPKSEPPAKGRTSLFGSGSRLSLNAPRASLGTPMRIARSPASLRQSSVRVADPEPEPEPELEPEVEEQEWEQPQNISLAAFLEMTGVQFMEGLPGLNRRRSSVGKGILGQSYSGGERDFALHEYAEAQVNSIFLNMYTWAANKLREDIRTGQSELDLFESRCDEDSPPVIQEYLSATDEDKQLFEMTFKSFKTNTQLKAKEMWYDWKLQLMQTIKPDVEGMLEGMQEDNDRLTALREQTDSILPDLKARQAALQAELEKERQIVAEIAECDQQELASLKEGIAEQGAQINIFGSELEESTTKLAALSSKLEELNSTKRECVNAIQHAKSQCDQFTKSDAIRLREEYNSIQHLHLWRPIKIHANLLELEFDNEISLTFNCSNYIVNLWSAQITYLYDKAQQNKNGPIVKPNSQTPTQGLFAMLEIAIREMVKAKTFDTLSSFVQRIGQLWSVSQRIRAELHYVNFRYPIKYNLNDSNYLLASISIILNNSKSNLNIKSKILINFKITQETIWEYPENLNQTDIEILKIYGKADVNLLNSIAKETISSSTPQGCLGTFLQVCLNVSEQYI</sequence>
<proteinExistence type="predicted"/>
<evidence type="ECO:0000313" key="4">
    <source>
        <dbReference type="EMBL" id="OCF46539.1"/>
    </source>
</evidence>
<dbReference type="PANTHER" id="PTHR28260">
    <property type="entry name" value="SPINDLE POLE BODY COMPONENT SPC105"/>
    <property type="match status" value="1"/>
</dbReference>
<dbReference type="GO" id="GO:0034501">
    <property type="term" value="P:protein localization to kinetochore"/>
    <property type="evidence" value="ECO:0007669"/>
    <property type="project" value="TreeGrafter"/>
</dbReference>
<dbReference type="KEGG" id="kpin:30175761"/>
<reference evidence="5" key="4">
    <citation type="submission" date="2024-02" db="EMBL/GenBank/DDBJ databases">
        <title>Comparative genomics of Cryptococcus and Kwoniella reveals pathogenesis evolution and contrasting modes of karyotype evolution via chromosome fusion or intercentromeric recombination.</title>
        <authorList>
            <person name="Coelho M.A."/>
            <person name="David-Palma M."/>
            <person name="Shea T."/>
            <person name="Bowers K."/>
            <person name="McGinley-Smith S."/>
            <person name="Mohammad A.W."/>
            <person name="Gnirke A."/>
            <person name="Yurkov A.M."/>
            <person name="Nowrousian M."/>
            <person name="Sun S."/>
            <person name="Cuomo C.A."/>
            <person name="Heitman J."/>
        </authorList>
    </citation>
    <scope>NUCLEOTIDE SEQUENCE</scope>
    <source>
        <strain evidence="5">CBS 10737</strain>
    </source>
</reference>
<dbReference type="Pfam" id="PF08317">
    <property type="entry name" value="Spc7"/>
    <property type="match status" value="1"/>
</dbReference>
<keyword evidence="1" id="KW-0175">Coiled coil</keyword>
<feature type="coiled-coil region" evidence="1">
    <location>
        <begin position="844"/>
        <end position="878"/>
    </location>
</feature>
<dbReference type="STRING" id="1296096.A0A1B9HTF3"/>
<dbReference type="GO" id="GO:0007094">
    <property type="term" value="P:mitotic spindle assembly checkpoint signaling"/>
    <property type="evidence" value="ECO:0007669"/>
    <property type="project" value="TreeGrafter"/>
</dbReference>
<reference evidence="5" key="2">
    <citation type="submission" date="2013-07" db="EMBL/GenBank/DDBJ databases">
        <authorList>
            <consortium name="The Broad Institute Genome Sequencing Platform"/>
            <person name="Cuomo C."/>
            <person name="Litvintseva A."/>
            <person name="Chen Y."/>
            <person name="Heitman J."/>
            <person name="Sun S."/>
            <person name="Springer D."/>
            <person name="Dromer F."/>
            <person name="Young S.K."/>
            <person name="Zeng Q."/>
            <person name="Gargeya S."/>
            <person name="Fitzgerald M."/>
            <person name="Abouelleil A."/>
            <person name="Alvarado L."/>
            <person name="Berlin A.M."/>
            <person name="Chapman S.B."/>
            <person name="Dewar J."/>
            <person name="Goldberg J."/>
            <person name="Griggs A."/>
            <person name="Gujja S."/>
            <person name="Hansen M."/>
            <person name="Howarth C."/>
            <person name="Imamovic A."/>
            <person name="Larimer J."/>
            <person name="McCowan C."/>
            <person name="Murphy C."/>
            <person name="Pearson M."/>
            <person name="Priest M."/>
            <person name="Roberts A."/>
            <person name="Saif S."/>
            <person name="Shea T."/>
            <person name="Sykes S."/>
            <person name="Wortman J."/>
            <person name="Nusbaum C."/>
            <person name="Birren B."/>
        </authorList>
    </citation>
    <scope>NUCLEOTIDE SEQUENCE</scope>
    <source>
        <strain evidence="5">CBS 10737</strain>
    </source>
</reference>
<dbReference type="EMBL" id="KI894016">
    <property type="protein sequence ID" value="OCF46539.1"/>
    <property type="molecule type" value="Genomic_DNA"/>
</dbReference>
<accession>A0A1B9HTF3</accession>
<dbReference type="AlphaFoldDB" id="A0A1B9HTF3"/>
<keyword evidence="6" id="KW-1185">Reference proteome</keyword>
<feature type="domain" description="Spc7 kinetochore protein" evidence="3">
    <location>
        <begin position="609"/>
        <end position="926"/>
    </location>
</feature>
<name>A0A1B9HTF3_9TREE</name>
<protein>
    <recommendedName>
        <fullName evidence="3">Spc7 kinetochore protein domain-containing protein</fullName>
    </recommendedName>
</protein>
<evidence type="ECO:0000313" key="5">
    <source>
        <dbReference type="EMBL" id="WWC72755.1"/>
    </source>
</evidence>
<dbReference type="RefSeq" id="XP_019007758.1">
    <property type="nucleotide sequence ID" value="XM_019159086.1"/>
</dbReference>
<dbReference type="InterPro" id="IPR013253">
    <property type="entry name" value="Spc7_domain"/>
</dbReference>
<reference evidence="4" key="3">
    <citation type="submission" date="2016-07" db="EMBL/GenBank/DDBJ databases">
        <title>Evolution of pathogenesis and genome organization in the Tremellales.</title>
        <authorList>
            <person name="Cuomo C."/>
            <person name="Litvintseva A."/>
            <person name="Heitman J."/>
            <person name="Chen Y."/>
            <person name="Sun S."/>
            <person name="Springer D."/>
            <person name="Dromer F."/>
            <person name="Young S."/>
            <person name="Zeng Q."/>
            <person name="Chapman S."/>
            <person name="Gujja S."/>
            <person name="Saif S."/>
            <person name="Birren B."/>
        </authorList>
    </citation>
    <scope>NUCLEOTIDE SEQUENCE</scope>
    <source>
        <strain evidence="4">CBS 10737</strain>
    </source>
</reference>
<evidence type="ECO:0000313" key="6">
    <source>
        <dbReference type="Proteomes" id="UP000094020"/>
    </source>
</evidence>
<dbReference type="Pfam" id="PF18210">
    <property type="entry name" value="Knl1_RWD_C"/>
    <property type="match status" value="1"/>
</dbReference>
<feature type="region of interest" description="Disordered" evidence="2">
    <location>
        <begin position="405"/>
        <end position="618"/>
    </location>
</feature>
<reference evidence="4" key="1">
    <citation type="submission" date="2013-07" db="EMBL/GenBank/DDBJ databases">
        <title>The Genome Sequence of Cryptococcus pinus CBS10737.</title>
        <authorList>
            <consortium name="The Broad Institute Genome Sequencing Platform"/>
            <person name="Cuomo C."/>
            <person name="Litvintseva A."/>
            <person name="Chen Y."/>
            <person name="Heitman J."/>
            <person name="Sun S."/>
            <person name="Springer D."/>
            <person name="Dromer F."/>
            <person name="Young S.K."/>
            <person name="Zeng Q."/>
            <person name="Gargeya S."/>
            <person name="Fitzgerald M."/>
            <person name="Abouelleil A."/>
            <person name="Alvarado L."/>
            <person name="Berlin A.M."/>
            <person name="Chapman S.B."/>
            <person name="Dewar J."/>
            <person name="Goldberg J."/>
            <person name="Griggs A."/>
            <person name="Gujja S."/>
            <person name="Hansen M."/>
            <person name="Howarth C."/>
            <person name="Imamovic A."/>
            <person name="Larimer J."/>
            <person name="McCowan C."/>
            <person name="Murphy C."/>
            <person name="Pearson M."/>
            <person name="Priest M."/>
            <person name="Roberts A."/>
            <person name="Saif S."/>
            <person name="Shea T."/>
            <person name="Sykes S."/>
            <person name="Wortman J."/>
            <person name="Nusbaum C."/>
            <person name="Birren B."/>
        </authorList>
    </citation>
    <scope>NUCLEOTIDE SEQUENCE [LARGE SCALE GENOMIC DNA]</scope>
    <source>
        <strain evidence="4">CBS 10737</strain>
    </source>
</reference>
<dbReference type="GeneID" id="30175761"/>
<dbReference type="Proteomes" id="UP000094020">
    <property type="component" value="Chromosome 9"/>
</dbReference>
<dbReference type="OrthoDB" id="5592879at2759"/>
<dbReference type="GO" id="GO:1990758">
    <property type="term" value="P:mitotic sister chromatid biorientation"/>
    <property type="evidence" value="ECO:0007669"/>
    <property type="project" value="TreeGrafter"/>
</dbReference>
<feature type="compositionally biased region" description="Acidic residues" evidence="2">
    <location>
        <begin position="601"/>
        <end position="618"/>
    </location>
</feature>
<organism evidence="4">
    <name type="scientific">Kwoniella pini CBS 10737</name>
    <dbReference type="NCBI Taxonomy" id="1296096"/>
    <lineage>
        <taxon>Eukaryota</taxon>
        <taxon>Fungi</taxon>
        <taxon>Dikarya</taxon>
        <taxon>Basidiomycota</taxon>
        <taxon>Agaricomycotina</taxon>
        <taxon>Tremellomycetes</taxon>
        <taxon>Tremellales</taxon>
        <taxon>Cryptococcaceae</taxon>
        <taxon>Kwoniella</taxon>
    </lineage>
</organism>
<dbReference type="EMBL" id="CP144527">
    <property type="protein sequence ID" value="WWC72755.1"/>
    <property type="molecule type" value="Genomic_DNA"/>
</dbReference>
<dbReference type="PANTHER" id="PTHR28260:SF1">
    <property type="entry name" value="SPINDLE POLE BODY COMPONENT SPC105"/>
    <property type="match status" value="1"/>
</dbReference>
<dbReference type="InterPro" id="IPR033338">
    <property type="entry name" value="Spc105/Spc7"/>
</dbReference>
<dbReference type="SMART" id="SM00787">
    <property type="entry name" value="Spc7"/>
    <property type="match status" value="1"/>
</dbReference>